<keyword evidence="2" id="KW-0449">Lipoprotein</keyword>
<dbReference type="InterPro" id="IPR010131">
    <property type="entry name" value="MdtP/NodT-like"/>
</dbReference>
<protein>
    <submittedName>
        <fullName evidence="2">RND efflux system outer membrane lipoprotein</fullName>
    </submittedName>
</protein>
<dbReference type="eggNOG" id="COG1538">
    <property type="taxonomic scope" value="Bacteria"/>
</dbReference>
<feature type="signal peptide" evidence="1">
    <location>
        <begin position="1"/>
        <end position="21"/>
    </location>
</feature>
<dbReference type="PANTHER" id="PTHR30203:SF32">
    <property type="entry name" value="CATION EFFLUX SYSTEM PROTEIN CUSC"/>
    <property type="match status" value="1"/>
</dbReference>
<evidence type="ECO:0000256" key="1">
    <source>
        <dbReference type="SAM" id="SignalP"/>
    </source>
</evidence>
<dbReference type="OrthoDB" id="9783100at2"/>
<dbReference type="PANTHER" id="PTHR30203">
    <property type="entry name" value="OUTER MEMBRANE CATION EFFLUX PROTEIN"/>
    <property type="match status" value="1"/>
</dbReference>
<dbReference type="EMBL" id="AQPH01000043">
    <property type="protein sequence ID" value="EPY01337.1"/>
    <property type="molecule type" value="Genomic_DNA"/>
</dbReference>
<dbReference type="STRING" id="1316936.K678_11458"/>
<evidence type="ECO:0000313" key="3">
    <source>
        <dbReference type="Proteomes" id="UP000015350"/>
    </source>
</evidence>
<dbReference type="RefSeq" id="WP_021132604.1">
    <property type="nucleotide sequence ID" value="NZ_AQPH01000043.1"/>
</dbReference>
<organism evidence="2 3">
    <name type="scientific">Magnetospirillum fulvum MGU-K5</name>
    <dbReference type="NCBI Taxonomy" id="1316936"/>
    <lineage>
        <taxon>Bacteria</taxon>
        <taxon>Pseudomonadati</taxon>
        <taxon>Pseudomonadota</taxon>
        <taxon>Alphaproteobacteria</taxon>
        <taxon>Rhodospirillales</taxon>
        <taxon>Rhodospirillaceae</taxon>
        <taxon>Magnetospirillum</taxon>
    </lineage>
</organism>
<dbReference type="PROSITE" id="PS51257">
    <property type="entry name" value="PROKAR_LIPOPROTEIN"/>
    <property type="match status" value="1"/>
</dbReference>
<feature type="chain" id="PRO_5004569078" evidence="1">
    <location>
        <begin position="22"/>
        <end position="117"/>
    </location>
</feature>
<dbReference type="Gene3D" id="1.20.1600.10">
    <property type="entry name" value="Outer membrane efflux proteins (OEP)"/>
    <property type="match status" value="1"/>
</dbReference>
<dbReference type="AlphaFoldDB" id="S9S5Z7"/>
<reference evidence="2 3" key="1">
    <citation type="submission" date="2013-04" db="EMBL/GenBank/DDBJ databases">
        <authorList>
            <person name="Kuznetsov B."/>
            <person name="Ivanovsky R."/>
        </authorList>
    </citation>
    <scope>NUCLEOTIDE SEQUENCE [LARGE SCALE GENOMIC DNA]</scope>
    <source>
        <strain evidence="2 3">MGU-K5</strain>
    </source>
</reference>
<name>S9S5Z7_MAGFU</name>
<proteinExistence type="predicted"/>
<gene>
    <name evidence="2" type="ORF">K678_11458</name>
</gene>
<comment type="caution">
    <text evidence="2">The sequence shown here is derived from an EMBL/GenBank/DDBJ whole genome shotgun (WGS) entry which is preliminary data.</text>
</comment>
<evidence type="ECO:0000313" key="2">
    <source>
        <dbReference type="EMBL" id="EPY01337.1"/>
    </source>
</evidence>
<dbReference type="SUPFAM" id="SSF56954">
    <property type="entry name" value="Outer membrane efflux proteins (OEP)"/>
    <property type="match status" value="1"/>
</dbReference>
<dbReference type="Proteomes" id="UP000015350">
    <property type="component" value="Unassembled WGS sequence"/>
</dbReference>
<accession>S9S5Z7</accession>
<keyword evidence="1" id="KW-0732">Signal</keyword>
<sequence>MTCLRAIVSLALLLLAGCSLAPEPVQPALPVPEAWPSPDRADAGAIRPSRWDRFFIAPALDALIATALDNNRDLRIAVQRADLFPHLNAGADSSRTRTPGDLSYTGKSIIANNFSAS</sequence>